<evidence type="ECO:0000256" key="1">
    <source>
        <dbReference type="ARBA" id="ARBA00038494"/>
    </source>
</evidence>
<reference evidence="3 4" key="1">
    <citation type="submission" date="2020-06" db="EMBL/GenBank/DDBJ databases">
        <title>High-quality draft genome of sulfate reducer Desulfobacter latus type strain AcrS2 isolated from marine sediment.</title>
        <authorList>
            <person name="Hoppe M."/>
            <person name="Larsen C.K."/>
            <person name="Marshall I.P.G."/>
            <person name="Schramm A."/>
            <person name="Marietou A.G."/>
        </authorList>
    </citation>
    <scope>NUCLEOTIDE SEQUENCE [LARGE SCALE GENOMIC DNA]</scope>
    <source>
        <strain evidence="3 4">AcRS2</strain>
    </source>
</reference>
<keyword evidence="3" id="KW-0808">Transferase</keyword>
<dbReference type="RefSeq" id="WP_178365875.1">
    <property type="nucleotide sequence ID" value="NZ_JACADJ010000011.1"/>
</dbReference>
<dbReference type="GO" id="GO:0016740">
    <property type="term" value="F:transferase activity"/>
    <property type="evidence" value="ECO:0007669"/>
    <property type="project" value="UniProtKB-KW"/>
</dbReference>
<protein>
    <submittedName>
        <fullName evidence="3">Glycosyltransferase family 2 protein</fullName>
    </submittedName>
</protein>
<evidence type="ECO:0000259" key="2">
    <source>
        <dbReference type="Pfam" id="PF00535"/>
    </source>
</evidence>
<feature type="domain" description="Glycosyltransferase 2-like" evidence="2">
    <location>
        <begin position="15"/>
        <end position="138"/>
    </location>
</feature>
<accession>A0A850SYB1</accession>
<evidence type="ECO:0000313" key="4">
    <source>
        <dbReference type="Proteomes" id="UP000553343"/>
    </source>
</evidence>
<evidence type="ECO:0000313" key="3">
    <source>
        <dbReference type="EMBL" id="NWH04423.1"/>
    </source>
</evidence>
<organism evidence="3 4">
    <name type="scientific">Desulfobacter latus</name>
    <dbReference type="NCBI Taxonomy" id="2292"/>
    <lineage>
        <taxon>Bacteria</taxon>
        <taxon>Pseudomonadati</taxon>
        <taxon>Thermodesulfobacteriota</taxon>
        <taxon>Desulfobacteria</taxon>
        <taxon>Desulfobacterales</taxon>
        <taxon>Desulfobacteraceae</taxon>
        <taxon>Desulfobacter</taxon>
    </lineage>
</organism>
<dbReference type="Proteomes" id="UP000553343">
    <property type="component" value="Unassembled WGS sequence"/>
</dbReference>
<dbReference type="PANTHER" id="PTHR43630">
    <property type="entry name" value="POLY-BETA-1,6-N-ACETYL-D-GLUCOSAMINE SYNTHASE"/>
    <property type="match status" value="1"/>
</dbReference>
<dbReference type="Gene3D" id="3.90.550.10">
    <property type="entry name" value="Spore Coat Polysaccharide Biosynthesis Protein SpsA, Chain A"/>
    <property type="match status" value="1"/>
</dbReference>
<proteinExistence type="inferred from homology"/>
<dbReference type="SUPFAM" id="SSF53448">
    <property type="entry name" value="Nucleotide-diphospho-sugar transferases"/>
    <property type="match status" value="1"/>
</dbReference>
<dbReference type="InterPro" id="IPR001173">
    <property type="entry name" value="Glyco_trans_2-like"/>
</dbReference>
<dbReference type="AlphaFoldDB" id="A0A850SYB1"/>
<keyword evidence="4" id="KW-1185">Reference proteome</keyword>
<dbReference type="Pfam" id="PF00535">
    <property type="entry name" value="Glycos_transf_2"/>
    <property type="match status" value="1"/>
</dbReference>
<name>A0A850SYB1_9BACT</name>
<dbReference type="EMBL" id="JACADJ010000011">
    <property type="protein sequence ID" value="NWH04423.1"/>
    <property type="molecule type" value="Genomic_DNA"/>
</dbReference>
<sequence length="273" mass="31078">MSSFSAGSETAGKLSVYIIAYNEADKIEDALKSVAWADDVVVADSFSTDDTAKIAQNHGARVVQIPFEGFGKLRNDAINACSHSWVFSLDADERCTQMAKKEIIRIINNPNSLDAYYVPRRNYFMGKWIRHAGFYPDFRQPQLFRKGALKFMPDAVHERYEVLSEGKCGYLNSFIFQIPFKDLEEMFRKMNRYSTLGAQKLYAADQKSGMFNALAHGLWAWFSMYILKLGCLDGWPGFIISLSNFESTFYKYAKLHLKQKGLDVFTGNPLPKV</sequence>
<comment type="caution">
    <text evidence="3">The sequence shown here is derived from an EMBL/GenBank/DDBJ whole genome shotgun (WGS) entry which is preliminary data.</text>
</comment>
<dbReference type="InterPro" id="IPR029044">
    <property type="entry name" value="Nucleotide-diphossugar_trans"/>
</dbReference>
<gene>
    <name evidence="3" type="ORF">HXW94_05365</name>
</gene>
<dbReference type="PANTHER" id="PTHR43630:SF2">
    <property type="entry name" value="GLYCOSYLTRANSFERASE"/>
    <property type="match status" value="1"/>
</dbReference>
<comment type="similarity">
    <text evidence="1">Belongs to the glycosyltransferase 2 family. WaaE/KdtX subfamily.</text>
</comment>
<dbReference type="CDD" id="cd02511">
    <property type="entry name" value="Beta4Glucosyltransferase"/>
    <property type="match status" value="1"/>
</dbReference>